<protein>
    <recommendedName>
        <fullName evidence="3">HprK-related kinase B</fullName>
    </recommendedName>
</protein>
<dbReference type="RefSeq" id="WP_186844310.1">
    <property type="nucleotide sequence ID" value="NZ_JACOME010000001.1"/>
</dbReference>
<dbReference type="Gene3D" id="3.40.50.300">
    <property type="entry name" value="P-loop containing nucleotide triphosphate hydrolases"/>
    <property type="match status" value="1"/>
</dbReference>
<name>A0ABR6XXD9_9FLAO</name>
<dbReference type="Proteomes" id="UP000607435">
    <property type="component" value="Unassembled WGS sequence"/>
</dbReference>
<gene>
    <name evidence="1" type="ORF">H6H04_02220</name>
</gene>
<comment type="caution">
    <text evidence="1">The sequence shown here is derived from an EMBL/GenBank/DDBJ whole genome shotgun (WGS) entry which is preliminary data.</text>
</comment>
<keyword evidence="2" id="KW-1185">Reference proteome</keyword>
<proteinExistence type="predicted"/>
<evidence type="ECO:0000313" key="2">
    <source>
        <dbReference type="Proteomes" id="UP000607435"/>
    </source>
</evidence>
<organism evidence="1 2">
    <name type="scientific">Winogradskyella echinorum</name>
    <dbReference type="NCBI Taxonomy" id="538189"/>
    <lineage>
        <taxon>Bacteria</taxon>
        <taxon>Pseudomonadati</taxon>
        <taxon>Bacteroidota</taxon>
        <taxon>Flavobacteriia</taxon>
        <taxon>Flavobacteriales</taxon>
        <taxon>Flavobacteriaceae</taxon>
        <taxon>Winogradskyella</taxon>
    </lineage>
</organism>
<dbReference type="EMBL" id="JACOME010000001">
    <property type="protein sequence ID" value="MBC3845184.1"/>
    <property type="molecule type" value="Genomic_DNA"/>
</dbReference>
<dbReference type="SUPFAM" id="SSF53795">
    <property type="entry name" value="PEP carboxykinase-like"/>
    <property type="match status" value="1"/>
</dbReference>
<evidence type="ECO:0000313" key="1">
    <source>
        <dbReference type="EMBL" id="MBC3845184.1"/>
    </source>
</evidence>
<dbReference type="InterPro" id="IPR027417">
    <property type="entry name" value="P-loop_NTPase"/>
</dbReference>
<sequence>MNNSLAPTYERQIGEHWVLWYSKSNSYSVVESSFKNYLDSYLKAETIGDFKRDCNIDSLEVEAIASTINNYLKDCNISIAPSIDEHVSIDTSYRNIIKQYFIKGKSINIYFCSEKVLKTIHPAIAHLEIDTSNSAETIFDIYLKDEQLYLFKDQQLITKAAKKDYHLIQGKFIMQLLCNIHNNREGNWISTFHGSTITDGKSSILFIGKSGKGKSTLCALLAANGYNLLADDVSPMLSKNKCIYHNPSAISIKEGAFNLLQPLVDNFNALPNIQFNKAKGLIKYLPCKNPKKDYYPSNTVVMVNYKSESETILEDISVKTMLETLIPESWLSPNPLHARQFLDWLETLNLYKLTYSDTDKVTLKISELFQELNKNL</sequence>
<evidence type="ECO:0008006" key="3">
    <source>
        <dbReference type="Google" id="ProtNLM"/>
    </source>
</evidence>
<reference evidence="1 2" key="1">
    <citation type="submission" date="2020-08" db="EMBL/GenBank/DDBJ databases">
        <title>Winogradskyella ouciana sp. nov., isolated from the hadal seawater of the Mariana Trench.</title>
        <authorList>
            <person name="He X."/>
        </authorList>
    </citation>
    <scope>NUCLEOTIDE SEQUENCE [LARGE SCALE GENOMIC DNA]</scope>
    <source>
        <strain evidence="1 2">KCTC 22026</strain>
    </source>
</reference>
<accession>A0ABR6XXD9</accession>